<dbReference type="Gene3D" id="1.10.1200.10">
    <property type="entry name" value="ACP-like"/>
    <property type="match status" value="1"/>
</dbReference>
<protein>
    <submittedName>
        <fullName evidence="4">Amino acid adenylation domain-containing protein</fullName>
    </submittedName>
</protein>
<dbReference type="PROSITE" id="PS00455">
    <property type="entry name" value="AMP_BINDING"/>
    <property type="match status" value="1"/>
</dbReference>
<comment type="caution">
    <text evidence="4">The sequence shown here is derived from an EMBL/GenBank/DDBJ whole genome shotgun (WGS) entry which is preliminary data.</text>
</comment>
<keyword evidence="5" id="KW-1185">Reference proteome</keyword>
<reference evidence="5" key="1">
    <citation type="journal article" date="2019" name="Int. J. Syst. Evol. Microbiol.">
        <title>The Global Catalogue of Microorganisms (GCM) 10K type strain sequencing project: providing services to taxonomists for standard genome sequencing and annotation.</title>
        <authorList>
            <consortium name="The Broad Institute Genomics Platform"/>
            <consortium name="The Broad Institute Genome Sequencing Center for Infectious Disease"/>
            <person name="Wu L."/>
            <person name="Ma J."/>
        </authorList>
    </citation>
    <scope>NUCLEOTIDE SEQUENCE [LARGE SCALE GENOMIC DNA]</scope>
    <source>
        <strain evidence="5">PCU 266</strain>
    </source>
</reference>
<evidence type="ECO:0000259" key="3">
    <source>
        <dbReference type="PROSITE" id="PS50075"/>
    </source>
</evidence>
<keyword evidence="2" id="KW-0597">Phosphoprotein</keyword>
<dbReference type="Pfam" id="PF00501">
    <property type="entry name" value="AMP-binding"/>
    <property type="match status" value="1"/>
</dbReference>
<evidence type="ECO:0000256" key="2">
    <source>
        <dbReference type="ARBA" id="ARBA00022553"/>
    </source>
</evidence>
<dbReference type="EMBL" id="JBHSKP010000081">
    <property type="protein sequence ID" value="MFC5157072.1"/>
    <property type="molecule type" value="Genomic_DNA"/>
</dbReference>
<feature type="non-terminal residue" evidence="4">
    <location>
        <position position="1"/>
    </location>
</feature>
<feature type="non-terminal residue" evidence="4">
    <location>
        <position position="650"/>
    </location>
</feature>
<dbReference type="RefSeq" id="WP_381735689.1">
    <property type="nucleotide sequence ID" value="NZ_JBHSKP010000081.1"/>
</dbReference>
<sequence length="650" mass="69643">AEGIAARFVRLLEAVAGDPDVRIGRLDVLSEDERHLLLTEWNRTDRPLPEAANTLHQCFADQVARTPSAVAVRSDDETLTYRELDLRAAGLARRLVEAGVGPEAIVGVLLPRSPELLVSFLAVLKAGAAYLPLDTKEPESRRRRLLAETGARWVLTDTATRERHRLPDEVLPIAVDEPRESTGESGHALPAPGDPRQLAYVMYTSGSSGEPKGVSVPHSAVVQLAHDSCWRGGDHHRVLFHSQHSFDASTYEIWVPLLSGGEVVVAPPVPLDAAQLKRLTGDGRVTGLWLTAGLCHLIAQESPESLSGVRELWVGGDVVDPDAVRRVRAACPGLKVVDGYGPTENTTFTTHYRVPAGGLGDRHTVPIGGPLDNTRVYVLDTGLSPVPVGVIGELYASGAGLARGYVRRPSLTAERFVADPYGPAGTRMYRTGDLARWRADGELEYVGRADDQVKVRGFRIEPGEIEAALLRDARVAQAAALVRSDRPGEKRLVAYAVPEHGTRLDGTELRRGLGEELPDYLVPAAVVVLDRLPLTVNGKLDRGALPAPDFAAAVTGRAPRTPVEETLSRLFAEVLGLPEVGVEDGFFDLGGDSILSIQLVSRAREAGLVITPREVFQRQSVGGLAVVARDVGVVGVVGDGEGVGVLPLTP</sequence>
<proteinExistence type="predicted"/>
<gene>
    <name evidence="4" type="ORF">ACFPRH_35710</name>
</gene>
<dbReference type="Pfam" id="PF00550">
    <property type="entry name" value="PP-binding"/>
    <property type="match status" value="1"/>
</dbReference>
<accession>A0ABW0AU65</accession>
<dbReference type="Gene3D" id="3.40.50.980">
    <property type="match status" value="2"/>
</dbReference>
<dbReference type="InterPro" id="IPR020845">
    <property type="entry name" value="AMP-binding_CS"/>
</dbReference>
<name>A0ABW0AU65_9ACTN</name>
<dbReference type="InterPro" id="IPR025110">
    <property type="entry name" value="AMP-bd_C"/>
</dbReference>
<dbReference type="InterPro" id="IPR036736">
    <property type="entry name" value="ACP-like_sf"/>
</dbReference>
<dbReference type="Gene3D" id="3.30.300.30">
    <property type="match status" value="1"/>
</dbReference>
<dbReference type="PROSITE" id="PS00012">
    <property type="entry name" value="PHOSPHOPANTETHEINE"/>
    <property type="match status" value="1"/>
</dbReference>
<dbReference type="InterPro" id="IPR010071">
    <property type="entry name" value="AA_adenyl_dom"/>
</dbReference>
<dbReference type="SUPFAM" id="SSF56801">
    <property type="entry name" value="Acetyl-CoA synthetase-like"/>
    <property type="match status" value="1"/>
</dbReference>
<evidence type="ECO:0000256" key="1">
    <source>
        <dbReference type="ARBA" id="ARBA00022450"/>
    </source>
</evidence>
<dbReference type="NCBIfam" id="TIGR01733">
    <property type="entry name" value="AA-adenyl-dom"/>
    <property type="match status" value="1"/>
</dbReference>
<dbReference type="Gene3D" id="2.30.38.10">
    <property type="entry name" value="Luciferase, Domain 3"/>
    <property type="match status" value="1"/>
</dbReference>
<dbReference type="PANTHER" id="PTHR45527:SF1">
    <property type="entry name" value="FATTY ACID SYNTHASE"/>
    <property type="match status" value="1"/>
</dbReference>
<evidence type="ECO:0000313" key="5">
    <source>
        <dbReference type="Proteomes" id="UP001596160"/>
    </source>
</evidence>
<dbReference type="CDD" id="cd12117">
    <property type="entry name" value="A_NRPS_Srf_like"/>
    <property type="match status" value="1"/>
</dbReference>
<dbReference type="Proteomes" id="UP001596160">
    <property type="component" value="Unassembled WGS sequence"/>
</dbReference>
<dbReference type="SUPFAM" id="SSF47336">
    <property type="entry name" value="ACP-like"/>
    <property type="match status" value="1"/>
</dbReference>
<dbReference type="PROSITE" id="PS50075">
    <property type="entry name" value="CARRIER"/>
    <property type="match status" value="1"/>
</dbReference>
<dbReference type="Pfam" id="PF13193">
    <property type="entry name" value="AMP-binding_C"/>
    <property type="match status" value="1"/>
</dbReference>
<keyword evidence="1" id="KW-0596">Phosphopantetheine</keyword>
<dbReference type="Gene3D" id="3.30.559.30">
    <property type="entry name" value="Nonribosomal peptide synthetase, condensation domain"/>
    <property type="match status" value="1"/>
</dbReference>
<dbReference type="InterPro" id="IPR009081">
    <property type="entry name" value="PP-bd_ACP"/>
</dbReference>
<dbReference type="PANTHER" id="PTHR45527">
    <property type="entry name" value="NONRIBOSOMAL PEPTIDE SYNTHETASE"/>
    <property type="match status" value="1"/>
</dbReference>
<evidence type="ECO:0000313" key="4">
    <source>
        <dbReference type="EMBL" id="MFC5157072.1"/>
    </source>
</evidence>
<dbReference type="InterPro" id="IPR006162">
    <property type="entry name" value="Ppantetheine_attach_site"/>
</dbReference>
<dbReference type="InterPro" id="IPR000873">
    <property type="entry name" value="AMP-dep_synth/lig_dom"/>
</dbReference>
<feature type="domain" description="Carrier" evidence="3">
    <location>
        <begin position="558"/>
        <end position="632"/>
    </location>
</feature>
<dbReference type="InterPro" id="IPR045851">
    <property type="entry name" value="AMP-bd_C_sf"/>
</dbReference>
<organism evidence="4 5">
    <name type="scientific">Streptomyces amakusaensis</name>
    <dbReference type="NCBI Taxonomy" id="67271"/>
    <lineage>
        <taxon>Bacteria</taxon>
        <taxon>Bacillati</taxon>
        <taxon>Actinomycetota</taxon>
        <taxon>Actinomycetes</taxon>
        <taxon>Kitasatosporales</taxon>
        <taxon>Streptomycetaceae</taxon>
        <taxon>Streptomyces</taxon>
    </lineage>
</organism>